<sequence>MIGQMTWFTRPQASEYLAEKLPFKTEKQWYSFLANNRTSKEVYKLRFELRNSKVAYTQLTLDAFIRASTTHTKH</sequence>
<evidence type="ECO:0000313" key="1">
    <source>
        <dbReference type="EMBL" id="KQD16485.1"/>
    </source>
</evidence>
<comment type="caution">
    <text evidence="1">The sequence shown here is derived from an EMBL/GenBank/DDBJ whole genome shotgun (WGS) entry which is preliminary data.</text>
</comment>
<dbReference type="EMBL" id="LLFE01000095">
    <property type="protein sequence ID" value="KQD16485.1"/>
    <property type="molecule type" value="Genomic_DNA"/>
</dbReference>
<dbReference type="Proteomes" id="UP000051322">
    <property type="component" value="Unassembled WGS sequence"/>
</dbReference>
<accession>A0AB73FCV4</accession>
<name>A0AB73FCV4_ACIBA</name>
<proteinExistence type="predicted"/>
<dbReference type="RefSeq" id="WP_000580173.1">
    <property type="nucleotide sequence ID" value="NZ_AP024802.1"/>
</dbReference>
<protein>
    <submittedName>
        <fullName evidence="1">Uncharacterized protein</fullName>
    </submittedName>
</protein>
<reference evidence="1 2" key="1">
    <citation type="submission" date="2015-10" db="EMBL/GenBank/DDBJ databases">
        <title>The utility of whole genome sequencing in characterizing Acinetobacter epidemiology and analyzing hospital outbreaks.</title>
        <authorList>
            <person name="Ozer E.A."/>
            <person name="Fitzpatrick M.A."/>
            <person name="Hauser A.R."/>
        </authorList>
    </citation>
    <scope>NUCLEOTIDE SEQUENCE [LARGE SCALE GENOMIC DNA]</scope>
    <source>
        <strain evidence="1 2">ABBL059</strain>
    </source>
</reference>
<organism evidence="1 2">
    <name type="scientific">Acinetobacter baumannii</name>
    <dbReference type="NCBI Taxonomy" id="470"/>
    <lineage>
        <taxon>Bacteria</taxon>
        <taxon>Pseudomonadati</taxon>
        <taxon>Pseudomonadota</taxon>
        <taxon>Gammaproteobacteria</taxon>
        <taxon>Moraxellales</taxon>
        <taxon>Moraxellaceae</taxon>
        <taxon>Acinetobacter</taxon>
        <taxon>Acinetobacter calcoaceticus/baumannii complex</taxon>
    </lineage>
</organism>
<dbReference type="AlphaFoldDB" id="A0AB73FCV4"/>
<gene>
    <name evidence="1" type="ORF">APD06_06295</name>
</gene>
<evidence type="ECO:0000313" key="2">
    <source>
        <dbReference type="Proteomes" id="UP000051322"/>
    </source>
</evidence>